<dbReference type="CDD" id="cd04276">
    <property type="entry name" value="ZnMc_MMP_like_2"/>
    <property type="match status" value="1"/>
</dbReference>
<dbReference type="Gene3D" id="3.40.390.10">
    <property type="entry name" value="Collagenase (Catalytic Domain)"/>
    <property type="match status" value="1"/>
</dbReference>
<evidence type="ECO:0000313" key="5">
    <source>
        <dbReference type="Proteomes" id="UP000029640"/>
    </source>
</evidence>
<dbReference type="PROSITE" id="PS51257">
    <property type="entry name" value="PROKAR_LIPOPROTEIN"/>
    <property type="match status" value="1"/>
</dbReference>
<dbReference type="Pfam" id="PF16313">
    <property type="entry name" value="DUF4953"/>
    <property type="match status" value="1"/>
</dbReference>
<dbReference type="STRING" id="1265313.HRUBRA_00723"/>
<feature type="domain" description="DUF5117" evidence="3">
    <location>
        <begin position="94"/>
        <end position="280"/>
    </location>
</feature>
<protein>
    <recommendedName>
        <fullName evidence="6">Peptidase</fullName>
    </recommendedName>
</protein>
<accession>A0A095VUG6</accession>
<feature type="signal peptide" evidence="1">
    <location>
        <begin position="1"/>
        <end position="25"/>
    </location>
</feature>
<evidence type="ECO:0000259" key="2">
    <source>
        <dbReference type="Pfam" id="PF16313"/>
    </source>
</evidence>
<comment type="caution">
    <text evidence="4">The sequence shown here is derived from an EMBL/GenBank/DDBJ whole genome shotgun (WGS) entry which is preliminary data.</text>
</comment>
<dbReference type="eggNOG" id="COG5549">
    <property type="taxonomic scope" value="Bacteria"/>
</dbReference>
<dbReference type="PATRIC" id="fig|1265313.6.peg.717"/>
<dbReference type="Proteomes" id="UP000029640">
    <property type="component" value="Unassembled WGS sequence"/>
</dbReference>
<dbReference type="InterPro" id="IPR033413">
    <property type="entry name" value="DUF5117"/>
</dbReference>
<evidence type="ECO:0000313" key="4">
    <source>
        <dbReference type="EMBL" id="KGE04698.1"/>
    </source>
</evidence>
<proteinExistence type="predicted"/>
<feature type="domain" description="EcxA zinc-binding" evidence="2">
    <location>
        <begin position="407"/>
        <end position="716"/>
    </location>
</feature>
<name>A0A095VUG6_9GAMM</name>
<dbReference type="PANTHER" id="PTHR38478">
    <property type="entry name" value="PEPTIDASE M1A AND M12B"/>
    <property type="match status" value="1"/>
</dbReference>
<organism evidence="4 5">
    <name type="scientific">Pseudohaliea rubra DSM 19751</name>
    <dbReference type="NCBI Taxonomy" id="1265313"/>
    <lineage>
        <taxon>Bacteria</taxon>
        <taxon>Pseudomonadati</taxon>
        <taxon>Pseudomonadota</taxon>
        <taxon>Gammaproteobacteria</taxon>
        <taxon>Cellvibrionales</taxon>
        <taxon>Halieaceae</taxon>
        <taxon>Pseudohaliea</taxon>
    </lineage>
</organism>
<dbReference type="Pfam" id="PF17148">
    <property type="entry name" value="DUF5117"/>
    <property type="match status" value="1"/>
</dbReference>
<keyword evidence="5" id="KW-1185">Reference proteome</keyword>
<keyword evidence="1" id="KW-0732">Signal</keyword>
<gene>
    <name evidence="4" type="ORF">HRUBRA_00723</name>
</gene>
<reference evidence="4 5" key="1">
    <citation type="journal article" date="2014" name="Genome Announc.">
        <title>Genome Sequence of Gammaproteobacterial Pseudohaliea rubra Type Strain DSM 19751, Isolated from Coastal Seawater of the Mediterranean Sea.</title>
        <authorList>
            <person name="Spring S."/>
            <person name="Fiebig A."/>
            <person name="Riedel T."/>
            <person name="Goker M."/>
            <person name="Klenk H.P."/>
        </authorList>
    </citation>
    <scope>NUCLEOTIDE SEQUENCE [LARGE SCALE GENOMIC DNA]</scope>
    <source>
        <strain evidence="4 5">DSM 19751</strain>
    </source>
</reference>
<dbReference type="HOGENOM" id="CLU_008630_0_0_6"/>
<evidence type="ECO:0008006" key="6">
    <source>
        <dbReference type="Google" id="ProtNLM"/>
    </source>
</evidence>
<dbReference type="EMBL" id="AUVB01000021">
    <property type="protein sequence ID" value="KGE04698.1"/>
    <property type="molecule type" value="Genomic_DNA"/>
</dbReference>
<dbReference type="RefSeq" id="WP_035516289.1">
    <property type="nucleotide sequence ID" value="NZ_KN234763.1"/>
</dbReference>
<dbReference type="InterPro" id="IPR034032">
    <property type="entry name" value="Zn_MMP-like_bac"/>
</dbReference>
<evidence type="ECO:0000256" key="1">
    <source>
        <dbReference type="SAM" id="SignalP"/>
    </source>
</evidence>
<dbReference type="OrthoDB" id="9776599at2"/>
<feature type="chain" id="PRO_5001912092" description="Peptidase" evidence="1">
    <location>
        <begin position="26"/>
        <end position="811"/>
    </location>
</feature>
<dbReference type="SUPFAM" id="SSF55486">
    <property type="entry name" value="Metalloproteases ('zincins'), catalytic domain"/>
    <property type="match status" value="1"/>
</dbReference>
<evidence type="ECO:0000259" key="3">
    <source>
        <dbReference type="Pfam" id="PF17148"/>
    </source>
</evidence>
<dbReference type="InterPro" id="IPR032534">
    <property type="entry name" value="EcxA_zinc-bd"/>
</dbReference>
<sequence>MKRLLLALAATLLLAACGDDPQAPAGGGAIADFTRTMEAVPGFLPFYVDRKAGRLYFAVDSFGEAMIYQTGLPQGVGSNDLGFDRGELDSGPAALVRFERAGDRVLLHRRNTAYRAVSDSAEERAAVEEAFASSVLWGFPVVARHDGAVLVDATDFLLRDARGLSRDLAAKEQGTFTVDRDRSALYLPRTKGFPRNSEFEATITFTGDDPGEFLEAVAPDPHSFSVRMHHSFIALPEPGYEPRSYHPESGFWSFSYRDYATAVDEPVAQRFIPRHRLQKRNPRAERSAPVEPLVYYLDPGTPEPVRSALLEGARWWNQAFEAAGYEDAFRVELLPPDADPMDVRYNVIQWVHRATRGWSYGSSVLDPRTGEIIKGHVTLGSLRVRQDWLIAQGMTSPFETGEEPAPELTAMALARIRQLSAHEVGHTLGLAHNFAASARDRASVMDYPQPLIRLDDAGEVTLAGAYDTGIGAWDKRAITYGYGHFGSGGKARAALAAYVREGREAGFEFIADPDSREARDFHPRSHLWDNGADAVDELERMLALRGVALSRLGENTLKAGTPYSDLEGILVPVYFYHRYQVEAAGKWVGGVDYRYAVREPGQSYRQAPVAAAEQQRALAALLSTLAPAQLALPPALRAQLPPQAYGYERSRENPGGYMGALPDPVSLAEASAAHTLSVLLHPERLARMAWQYAENDAQPGVAGLFRRLEAVLVTPVYSGEERLLTQRAAAVLLGHWRSLLTAGAVAPEVRAEAHAALERAARFFRRQLRPAPGYAAFYGYQLALIEAAEAGEGFPPPPPARALPPGSPIGG</sequence>
<dbReference type="AlphaFoldDB" id="A0A095VUG6"/>
<dbReference type="PANTHER" id="PTHR38478:SF1">
    <property type="entry name" value="ZINC DEPENDENT METALLOPROTEASE DOMAIN LIPOPROTEIN"/>
    <property type="match status" value="1"/>
</dbReference>
<dbReference type="GO" id="GO:0008237">
    <property type="term" value="F:metallopeptidase activity"/>
    <property type="evidence" value="ECO:0007669"/>
    <property type="project" value="InterPro"/>
</dbReference>
<dbReference type="InterPro" id="IPR024079">
    <property type="entry name" value="MetalloPept_cat_dom_sf"/>
</dbReference>